<dbReference type="eggNOG" id="ENOG503394I">
    <property type="taxonomic scope" value="Bacteria"/>
</dbReference>
<gene>
    <name evidence="1" type="ORF">LFAB_15605</name>
</gene>
<evidence type="ECO:0000313" key="2">
    <source>
        <dbReference type="Proteomes" id="UP000019247"/>
    </source>
</evidence>
<evidence type="ECO:0000313" key="1">
    <source>
        <dbReference type="EMBL" id="ETY72811.1"/>
    </source>
</evidence>
<sequence length="99" mass="11266">MITYNLLYTQFVSGENVDETRFYFQNDPAQTEHMLGYLPQFQQPYWIGDCDIPDGTQFMTAAAMFNAPVFDGQSLASRWADVVLIDVGGMPVMDWLAQL</sequence>
<organism evidence="1 2">
    <name type="scientific">Lactiplantibacillus fabifermentans T30PCM01</name>
    <dbReference type="NCBI Taxonomy" id="1400520"/>
    <lineage>
        <taxon>Bacteria</taxon>
        <taxon>Bacillati</taxon>
        <taxon>Bacillota</taxon>
        <taxon>Bacilli</taxon>
        <taxon>Lactobacillales</taxon>
        <taxon>Lactobacillaceae</taxon>
        <taxon>Lactiplantibacillus</taxon>
    </lineage>
</organism>
<dbReference type="OrthoDB" id="2054606at2"/>
<name>W6T478_9LACO</name>
<dbReference type="RefSeq" id="WP_033614664.1">
    <property type="nucleotide sequence ID" value="NZ_KK036528.1"/>
</dbReference>
<dbReference type="AlphaFoldDB" id="W6T478"/>
<accession>W6T478</accession>
<dbReference type="STRING" id="1400520.LFAB_15605"/>
<dbReference type="PATRIC" id="fig|1400520.3.peg.3062"/>
<dbReference type="Proteomes" id="UP000019247">
    <property type="component" value="Unassembled WGS sequence"/>
</dbReference>
<comment type="caution">
    <text evidence="1">The sequence shown here is derived from an EMBL/GenBank/DDBJ whole genome shotgun (WGS) entry which is preliminary data.</text>
</comment>
<dbReference type="HOGENOM" id="CLU_176310_0_0_9"/>
<protein>
    <submittedName>
        <fullName evidence="1">Uncharacterized protein</fullName>
    </submittedName>
</protein>
<reference evidence="1 2" key="1">
    <citation type="journal article" date="2014" name="Genome Announc.">
        <title>Genome Sequence of Lactobacillus fabifermentans Strain T30PCM01, Isolated from Fermenting Grape Marc.</title>
        <authorList>
            <person name="Treu L."/>
            <person name="Vendramin V."/>
            <person name="Bovo B."/>
            <person name="Giacomini A."/>
            <person name="Corich V."/>
            <person name="Campanaro S."/>
        </authorList>
    </citation>
    <scope>NUCLEOTIDE SEQUENCE [LARGE SCALE GENOMIC DNA]</scope>
    <source>
        <strain evidence="1 2">T30PCM01</strain>
    </source>
</reference>
<proteinExistence type="predicted"/>
<dbReference type="EMBL" id="AWWK01000080">
    <property type="protein sequence ID" value="ETY72811.1"/>
    <property type="molecule type" value="Genomic_DNA"/>
</dbReference>